<dbReference type="SUPFAM" id="SSF53137">
    <property type="entry name" value="Translational machinery components"/>
    <property type="match status" value="1"/>
</dbReference>
<gene>
    <name evidence="9" type="ORF">GDO78_022477</name>
</gene>
<dbReference type="GO" id="GO:0005840">
    <property type="term" value="C:ribosome"/>
    <property type="evidence" value="ECO:0007669"/>
    <property type="project" value="UniProtKB-KW"/>
</dbReference>
<reference evidence="9" key="1">
    <citation type="thesis" date="2020" institute="ProQuest LLC" country="789 East Eisenhower Parkway, Ann Arbor, MI, USA">
        <title>Comparative Genomics and Chromosome Evolution.</title>
        <authorList>
            <person name="Mudd A.B."/>
        </authorList>
    </citation>
    <scope>NUCLEOTIDE SEQUENCE</scope>
    <source>
        <strain evidence="9">HN-11 Male</strain>
        <tissue evidence="9">Kidney and liver</tissue>
    </source>
</reference>
<dbReference type="GO" id="GO:0008097">
    <property type="term" value="F:5S rRNA binding"/>
    <property type="evidence" value="ECO:0007669"/>
    <property type="project" value="TreeGrafter"/>
</dbReference>
<evidence type="ECO:0000313" key="9">
    <source>
        <dbReference type="EMBL" id="KAG9468562.1"/>
    </source>
</evidence>
<evidence type="ECO:0000256" key="2">
    <source>
        <dbReference type="ARBA" id="ARBA00007116"/>
    </source>
</evidence>
<comment type="caution">
    <text evidence="9">The sequence shown here is derived from an EMBL/GenBank/DDBJ whole genome shotgun (WGS) entry which is preliminary data.</text>
</comment>
<dbReference type="GO" id="GO:0003735">
    <property type="term" value="F:structural constituent of ribosome"/>
    <property type="evidence" value="ECO:0007669"/>
    <property type="project" value="InterPro"/>
</dbReference>
<evidence type="ECO:0000256" key="6">
    <source>
        <dbReference type="ARBA" id="ARBA00059887"/>
    </source>
</evidence>
<dbReference type="GO" id="GO:0005743">
    <property type="term" value="C:mitochondrial inner membrane"/>
    <property type="evidence" value="ECO:0007669"/>
    <property type="project" value="UniProtKB-ARBA"/>
</dbReference>
<dbReference type="AlphaFoldDB" id="A0A8J6JRS1"/>
<dbReference type="Proteomes" id="UP000770717">
    <property type="component" value="Unassembled WGS sequence"/>
</dbReference>
<name>A0A8J6JRS1_ELECQ</name>
<dbReference type="PANTHER" id="PTHR12899:SF3">
    <property type="entry name" value="LARGE RIBOSOMAL SUBUNIT PROTEIN UL18M"/>
    <property type="match status" value="1"/>
</dbReference>
<evidence type="ECO:0000256" key="1">
    <source>
        <dbReference type="ARBA" id="ARBA00004173"/>
    </source>
</evidence>
<dbReference type="CDD" id="cd00432">
    <property type="entry name" value="Ribosomal_L18_L5e"/>
    <property type="match status" value="1"/>
</dbReference>
<keyword evidence="5" id="KW-0687">Ribonucleoprotein</keyword>
<keyword evidence="4" id="KW-0496">Mitochondrion</keyword>
<dbReference type="InterPro" id="IPR005484">
    <property type="entry name" value="Ribosomal_uL18_bac/plant/anim"/>
</dbReference>
<dbReference type="GO" id="GO:1990904">
    <property type="term" value="C:ribonucleoprotein complex"/>
    <property type="evidence" value="ECO:0007669"/>
    <property type="project" value="UniProtKB-KW"/>
</dbReference>
<comment type="subcellular location">
    <subcellularLocation>
        <location evidence="1">Mitochondrion</location>
    </subcellularLocation>
</comment>
<evidence type="ECO:0000256" key="5">
    <source>
        <dbReference type="ARBA" id="ARBA00023274"/>
    </source>
</evidence>
<dbReference type="InterPro" id="IPR036967">
    <property type="entry name" value="Ribosomal_uS11_sf"/>
</dbReference>
<comment type="similarity">
    <text evidence="2">Belongs to the universal ribosomal protein uL18 family.</text>
</comment>
<evidence type="ECO:0000256" key="3">
    <source>
        <dbReference type="ARBA" id="ARBA00022980"/>
    </source>
</evidence>
<accession>A0A8J6JRS1</accession>
<dbReference type="OrthoDB" id="1932324at2759"/>
<evidence type="ECO:0000256" key="7">
    <source>
        <dbReference type="ARBA" id="ARBA00069051"/>
    </source>
</evidence>
<evidence type="ECO:0000256" key="4">
    <source>
        <dbReference type="ARBA" id="ARBA00023128"/>
    </source>
</evidence>
<dbReference type="PANTHER" id="PTHR12899">
    <property type="entry name" value="39S RIBOSOMAL PROTEIN L18, MITOCHONDRIAL"/>
    <property type="match status" value="1"/>
</dbReference>
<protein>
    <recommendedName>
        <fullName evidence="7">Large ribosomal subunit protein uL18m</fullName>
    </recommendedName>
    <alternativeName>
        <fullName evidence="8">39S ribosomal protein L18, mitochondrial</fullName>
    </alternativeName>
</protein>
<dbReference type="EMBL" id="WNTK01000827">
    <property type="protein sequence ID" value="KAG9468562.1"/>
    <property type="molecule type" value="Genomic_DNA"/>
</dbReference>
<dbReference type="InterPro" id="IPR057268">
    <property type="entry name" value="Ribosomal_L18"/>
</dbReference>
<keyword evidence="3" id="KW-0689">Ribosomal protein</keyword>
<evidence type="ECO:0000256" key="8">
    <source>
        <dbReference type="ARBA" id="ARBA00082661"/>
    </source>
</evidence>
<dbReference type="GO" id="GO:0006412">
    <property type="term" value="P:translation"/>
    <property type="evidence" value="ECO:0007669"/>
    <property type="project" value="InterPro"/>
</dbReference>
<organism evidence="9 10">
    <name type="scientific">Eleutherodactylus coqui</name>
    <name type="common">Puerto Rican coqui</name>
    <dbReference type="NCBI Taxonomy" id="57060"/>
    <lineage>
        <taxon>Eukaryota</taxon>
        <taxon>Metazoa</taxon>
        <taxon>Chordata</taxon>
        <taxon>Craniata</taxon>
        <taxon>Vertebrata</taxon>
        <taxon>Euteleostomi</taxon>
        <taxon>Amphibia</taxon>
        <taxon>Batrachia</taxon>
        <taxon>Anura</taxon>
        <taxon>Neobatrachia</taxon>
        <taxon>Hyloidea</taxon>
        <taxon>Eleutherodactylidae</taxon>
        <taxon>Eleutherodactylinae</taxon>
        <taxon>Eleutherodactylus</taxon>
        <taxon>Eleutherodactylus</taxon>
    </lineage>
</organism>
<comment type="function">
    <text evidence="6">Together with thiosulfate sulfurtransferase (TST), acts as a mitochondrial import factor for the cytosolic 5S rRNA. The precursor form shows RNA chaperone activity; is able to fold the 5S rRNA into an import-competent conformation that is recognized by rhodanese (TST). Both the cytoplasmic and mitochondrial forms are able to bind to the helix IV-loop D in the gamma domain of the 5S rRNA.</text>
</comment>
<keyword evidence="10" id="KW-1185">Reference proteome</keyword>
<sequence>MLTTNVTMSVLRRSRSLIQAIRPASTSTSIHTSEVVKVDTEENEIVNPDFTNRNPRNLERLALAVKDRGWSTVWPTRQHWHKVRLERSGHHVNATVEHADGNVVLCASTQEWAVKKHLYSTKDAMACENIGRILAERCLEAGIHFMVFREVPWVFRCESVQRFRNAMIEGGIVLGEPRRIYE</sequence>
<dbReference type="FunFam" id="3.30.420.80:FF:000005">
    <property type="entry name" value="39S ribosomal protein L18, mitochondrial"/>
    <property type="match status" value="1"/>
</dbReference>
<evidence type="ECO:0000313" key="10">
    <source>
        <dbReference type="Proteomes" id="UP000770717"/>
    </source>
</evidence>
<dbReference type="Gene3D" id="3.30.420.80">
    <property type="entry name" value="Ribosomal protein S11"/>
    <property type="match status" value="1"/>
</dbReference>
<proteinExistence type="inferred from homology"/>